<name>A0ABD0MGC3_CIRMR</name>
<keyword evidence="2" id="KW-1185">Reference proteome</keyword>
<dbReference type="EMBL" id="JAMKFB020000601">
    <property type="protein sequence ID" value="KAL0148864.1"/>
    <property type="molecule type" value="Genomic_DNA"/>
</dbReference>
<evidence type="ECO:0000313" key="2">
    <source>
        <dbReference type="Proteomes" id="UP001529510"/>
    </source>
</evidence>
<dbReference type="Proteomes" id="UP001529510">
    <property type="component" value="Unassembled WGS sequence"/>
</dbReference>
<protein>
    <submittedName>
        <fullName evidence="1">Uncharacterized protein</fullName>
    </submittedName>
</protein>
<proteinExistence type="predicted"/>
<gene>
    <name evidence="1" type="ORF">M9458_055873</name>
</gene>
<reference evidence="1 2" key="1">
    <citation type="submission" date="2024-05" db="EMBL/GenBank/DDBJ databases">
        <title>Genome sequencing and assembly of Indian major carp, Cirrhinus mrigala (Hamilton, 1822).</title>
        <authorList>
            <person name="Mohindra V."/>
            <person name="Chowdhury L.M."/>
            <person name="Lal K."/>
            <person name="Jena J.K."/>
        </authorList>
    </citation>
    <scope>NUCLEOTIDE SEQUENCE [LARGE SCALE GENOMIC DNA]</scope>
    <source>
        <strain evidence="1">CM1030</strain>
        <tissue evidence="1">Blood</tissue>
    </source>
</reference>
<feature type="non-terminal residue" evidence="1">
    <location>
        <position position="1"/>
    </location>
</feature>
<organism evidence="1 2">
    <name type="scientific">Cirrhinus mrigala</name>
    <name type="common">Mrigala</name>
    <dbReference type="NCBI Taxonomy" id="683832"/>
    <lineage>
        <taxon>Eukaryota</taxon>
        <taxon>Metazoa</taxon>
        <taxon>Chordata</taxon>
        <taxon>Craniata</taxon>
        <taxon>Vertebrata</taxon>
        <taxon>Euteleostomi</taxon>
        <taxon>Actinopterygii</taxon>
        <taxon>Neopterygii</taxon>
        <taxon>Teleostei</taxon>
        <taxon>Ostariophysi</taxon>
        <taxon>Cypriniformes</taxon>
        <taxon>Cyprinidae</taxon>
        <taxon>Labeoninae</taxon>
        <taxon>Labeonini</taxon>
        <taxon>Cirrhinus</taxon>
    </lineage>
</organism>
<evidence type="ECO:0000313" key="1">
    <source>
        <dbReference type="EMBL" id="KAL0148864.1"/>
    </source>
</evidence>
<dbReference type="AlphaFoldDB" id="A0ABD0MGC3"/>
<sequence length="155" mass="17497">YVSNRSIDPACALVSASQPVSLIDPDDFHPGSGASFSHLSTRTQMPLSCVRRLRSLFHRSQPRTPRVEAHGCQQECLQDREDEEQVLLVAPSWPTRTWFANLMLLVTAPPWKIPQVRPHGVSRHNVSVPSFREEGYRPNRDVSHTACYIVVISLN</sequence>
<comment type="caution">
    <text evidence="1">The sequence shown here is derived from an EMBL/GenBank/DDBJ whole genome shotgun (WGS) entry which is preliminary data.</text>
</comment>
<accession>A0ABD0MGC3</accession>